<accession>A0A3R6H4T1</accession>
<evidence type="ECO:0000259" key="1">
    <source>
        <dbReference type="SMART" id="SM00481"/>
    </source>
</evidence>
<proteinExistence type="predicted"/>
<dbReference type="PANTHER" id="PTHR42924:SF3">
    <property type="entry name" value="POLYMERASE_HISTIDINOL PHOSPHATASE N-TERMINAL DOMAIN-CONTAINING PROTEIN"/>
    <property type="match status" value="1"/>
</dbReference>
<dbReference type="PANTHER" id="PTHR42924">
    <property type="entry name" value="EXONUCLEASE"/>
    <property type="match status" value="1"/>
</dbReference>
<gene>
    <name evidence="2" type="ORF">DW654_05255</name>
</gene>
<dbReference type="Gene3D" id="3.20.20.140">
    <property type="entry name" value="Metal-dependent hydrolases"/>
    <property type="match status" value="1"/>
</dbReference>
<dbReference type="InterPro" id="IPR052018">
    <property type="entry name" value="PHP_domain"/>
</dbReference>
<dbReference type="RefSeq" id="WP_118202588.1">
    <property type="nucleotide sequence ID" value="NZ_QRHP01000003.1"/>
</dbReference>
<dbReference type="CDD" id="cd07438">
    <property type="entry name" value="PHP_HisPPase_AMP"/>
    <property type="match status" value="1"/>
</dbReference>
<dbReference type="InterPro" id="IPR016195">
    <property type="entry name" value="Pol/histidinol_Pase-like"/>
</dbReference>
<reference evidence="2 3" key="1">
    <citation type="submission" date="2018-08" db="EMBL/GenBank/DDBJ databases">
        <title>A genome reference for cultivated species of the human gut microbiota.</title>
        <authorList>
            <person name="Zou Y."/>
            <person name="Xue W."/>
            <person name="Luo G."/>
        </authorList>
    </citation>
    <scope>NUCLEOTIDE SEQUENCE [LARGE SCALE GENOMIC DNA]</scope>
    <source>
        <strain evidence="2 3">AM23-23AC</strain>
    </source>
</reference>
<protein>
    <submittedName>
        <fullName evidence="2">PHP domain-containing protein</fullName>
    </submittedName>
</protein>
<name>A0A3R6H4T1_9FIRM</name>
<dbReference type="Gene3D" id="1.10.150.650">
    <property type="match status" value="1"/>
</dbReference>
<dbReference type="SMART" id="SM00481">
    <property type="entry name" value="POLIIIAc"/>
    <property type="match status" value="1"/>
</dbReference>
<dbReference type="EMBL" id="QRHP01000003">
    <property type="protein sequence ID" value="RHF86327.1"/>
    <property type="molecule type" value="Genomic_DNA"/>
</dbReference>
<feature type="domain" description="Polymerase/histidinol phosphatase N-terminal" evidence="1">
    <location>
        <begin position="6"/>
        <end position="71"/>
    </location>
</feature>
<sequence>MDHRIVDLHVHSTESDGTFTPTELVTEAKRTGLSAFALTDHDTCSGVSKAMPCATSAGIELIPGIELSTDYHGKEVHIVGLYIDIENEQLLKKTTEYRKCRSERNALMVEALQKEGLSITMEELVAENPDCVITRANIARFLYEHGQIKSVREAFDRYIGDHCKCYVGRLKVASTDAVRLIKEAGGTAILAHPLLYGLSNTNLQKMIDELKPAGLDGLEAIYSTYTTGEEQQMKRLARENGLLISGGSDFHGSNKPDITLGRGRGHLYIPYSVLTDIKNHRF</sequence>
<dbReference type="Pfam" id="PF02811">
    <property type="entry name" value="PHP"/>
    <property type="match status" value="1"/>
</dbReference>
<dbReference type="SUPFAM" id="SSF89550">
    <property type="entry name" value="PHP domain-like"/>
    <property type="match status" value="1"/>
</dbReference>
<dbReference type="GO" id="GO:0004534">
    <property type="term" value="F:5'-3' RNA exonuclease activity"/>
    <property type="evidence" value="ECO:0007669"/>
    <property type="project" value="TreeGrafter"/>
</dbReference>
<dbReference type="InterPro" id="IPR003141">
    <property type="entry name" value="Pol/His_phosphatase_N"/>
</dbReference>
<dbReference type="AlphaFoldDB" id="A0A3R6H4T1"/>
<dbReference type="Proteomes" id="UP000283701">
    <property type="component" value="Unassembled WGS sequence"/>
</dbReference>
<dbReference type="GO" id="GO:0035312">
    <property type="term" value="F:5'-3' DNA exonuclease activity"/>
    <property type="evidence" value="ECO:0007669"/>
    <property type="project" value="TreeGrafter"/>
</dbReference>
<dbReference type="InterPro" id="IPR004013">
    <property type="entry name" value="PHP_dom"/>
</dbReference>
<evidence type="ECO:0000313" key="3">
    <source>
        <dbReference type="Proteomes" id="UP000283701"/>
    </source>
</evidence>
<comment type="caution">
    <text evidence="2">The sequence shown here is derived from an EMBL/GenBank/DDBJ whole genome shotgun (WGS) entry which is preliminary data.</text>
</comment>
<evidence type="ECO:0000313" key="2">
    <source>
        <dbReference type="EMBL" id="RHF86327.1"/>
    </source>
</evidence>
<organism evidence="2 3">
    <name type="scientific">Roseburia inulinivorans</name>
    <dbReference type="NCBI Taxonomy" id="360807"/>
    <lineage>
        <taxon>Bacteria</taxon>
        <taxon>Bacillati</taxon>
        <taxon>Bacillota</taxon>
        <taxon>Clostridia</taxon>
        <taxon>Lachnospirales</taxon>
        <taxon>Lachnospiraceae</taxon>
        <taxon>Roseburia</taxon>
    </lineage>
</organism>